<name>A0A126Q163_ALTMA</name>
<evidence type="ECO:0000313" key="2">
    <source>
        <dbReference type="Proteomes" id="UP000063991"/>
    </source>
</evidence>
<dbReference type="AlphaFoldDB" id="A0A126Q163"/>
<dbReference type="GO" id="GO:0003677">
    <property type="term" value="F:DNA binding"/>
    <property type="evidence" value="ECO:0007669"/>
    <property type="project" value="InterPro"/>
</dbReference>
<organism evidence="1 2">
    <name type="scientific">Alteromonas macleodii</name>
    <name type="common">Pseudoalteromonas macleodii</name>
    <dbReference type="NCBI Taxonomy" id="28108"/>
    <lineage>
        <taxon>Bacteria</taxon>
        <taxon>Pseudomonadati</taxon>
        <taxon>Pseudomonadota</taxon>
        <taxon>Gammaproteobacteria</taxon>
        <taxon>Alteromonadales</taxon>
        <taxon>Alteromonadaceae</taxon>
        <taxon>Alteromonas/Salinimonas group</taxon>
        <taxon>Alteromonas</taxon>
    </lineage>
</organism>
<reference evidence="1 2" key="1">
    <citation type="submission" date="2015-12" db="EMBL/GenBank/DDBJ databases">
        <authorList>
            <person name="Shamseldin A."/>
            <person name="Moawad H."/>
            <person name="Abd El-Rahim W.M."/>
            <person name="Sadowsky M.J."/>
        </authorList>
    </citation>
    <scope>NUCLEOTIDE SEQUENCE [LARGE SCALE GENOMIC DNA]</scope>
    <source>
        <strain evidence="1 2">D7</strain>
    </source>
</reference>
<dbReference type="SUPFAM" id="SSF143422">
    <property type="entry name" value="Transposase IS200-like"/>
    <property type="match status" value="1"/>
</dbReference>
<dbReference type="PANTHER" id="PTHR34322">
    <property type="entry name" value="TRANSPOSASE, Y1_TNP DOMAIN-CONTAINING"/>
    <property type="match status" value="1"/>
</dbReference>
<sequence length="325" mass="37646">MAQSRKSLISLKDTPYYHCISRCVRRSYLCGYDRNNRVSYEHRKSWVEQRLLFLSRVFAIDICAYAVMSNHVHIVLCVNKEAALSWSLQTVLHQWHKMHKGTVLTQKFMKGEILSESEYETVKSTADVYRKRLYDISWFMRNLNEYIARKANEEDDCTGRFWEGRFRSQALLTEKALLSCMAYVDLNPIRAKVATGLHDSYHTSINKRLNTNISQNKTIKGLMPLKSHQRCRNTRGLDLTLNDYCDLLNQSIELLRETNSTAAQTSPIQHVKPLGVCQHHWHHIISDFENVFSVAAGDGSSMRKFQANTKRKRMAKISSAAICFD</sequence>
<dbReference type="GO" id="GO:0006313">
    <property type="term" value="P:DNA transposition"/>
    <property type="evidence" value="ECO:0007669"/>
    <property type="project" value="InterPro"/>
</dbReference>
<accession>A0A126Q163</accession>
<evidence type="ECO:0000313" key="1">
    <source>
        <dbReference type="EMBL" id="AMJ98178.1"/>
    </source>
</evidence>
<dbReference type="InterPro" id="IPR036515">
    <property type="entry name" value="Transposase_17_sf"/>
</dbReference>
<dbReference type="EMBL" id="CP014323">
    <property type="protein sequence ID" value="AMJ98178.1"/>
    <property type="molecule type" value="Genomic_DNA"/>
</dbReference>
<gene>
    <name evidence="1" type="ORF">AVL55_08390</name>
</gene>
<proteinExistence type="predicted"/>
<dbReference type="RefSeq" id="WP_061094810.1">
    <property type="nucleotide sequence ID" value="NZ_CP014323.1"/>
</dbReference>
<dbReference type="PANTHER" id="PTHR34322:SF2">
    <property type="entry name" value="TRANSPOSASE IS200-LIKE DOMAIN-CONTAINING PROTEIN"/>
    <property type="match status" value="1"/>
</dbReference>
<dbReference type="GO" id="GO:0004803">
    <property type="term" value="F:transposase activity"/>
    <property type="evidence" value="ECO:0007669"/>
    <property type="project" value="InterPro"/>
</dbReference>
<evidence type="ECO:0008006" key="3">
    <source>
        <dbReference type="Google" id="ProtNLM"/>
    </source>
</evidence>
<dbReference type="Proteomes" id="UP000063991">
    <property type="component" value="Chromosome"/>
</dbReference>
<protein>
    <recommendedName>
        <fullName evidence="3">Transposase IS200-like domain-containing protein</fullName>
    </recommendedName>
</protein>
<dbReference type="Gene3D" id="3.30.70.1290">
    <property type="entry name" value="Transposase IS200-like"/>
    <property type="match status" value="1"/>
</dbReference>